<accession>A0ABQ4C1Q6</accession>
<dbReference type="Pfam" id="PF00296">
    <property type="entry name" value="Bac_luciferase"/>
    <property type="match status" value="1"/>
</dbReference>
<protein>
    <submittedName>
        <fullName evidence="4">Luciferase</fullName>
    </submittedName>
</protein>
<dbReference type="Proteomes" id="UP000624325">
    <property type="component" value="Unassembled WGS sequence"/>
</dbReference>
<evidence type="ECO:0000256" key="2">
    <source>
        <dbReference type="ARBA" id="ARBA00023033"/>
    </source>
</evidence>
<proteinExistence type="predicted"/>
<keyword evidence="1" id="KW-0560">Oxidoreductase</keyword>
<dbReference type="Gene3D" id="3.20.20.30">
    <property type="entry name" value="Luciferase-like domain"/>
    <property type="match status" value="1"/>
</dbReference>
<gene>
    <name evidence="4" type="ORF">Air01nite_28120</name>
</gene>
<reference evidence="4 5" key="1">
    <citation type="submission" date="2021-01" db="EMBL/GenBank/DDBJ databases">
        <title>Whole genome shotgun sequence of Asanoa iriomotensis NBRC 100142.</title>
        <authorList>
            <person name="Komaki H."/>
            <person name="Tamura T."/>
        </authorList>
    </citation>
    <scope>NUCLEOTIDE SEQUENCE [LARGE SCALE GENOMIC DNA]</scope>
    <source>
        <strain evidence="4 5">NBRC 100142</strain>
    </source>
</reference>
<evidence type="ECO:0000259" key="3">
    <source>
        <dbReference type="Pfam" id="PF00296"/>
    </source>
</evidence>
<sequence length="344" mass="37497">MKLRFVRALGLFSMELGIYSFGDSGTVPTRQRLADLVAQARYADEAGLDVIALGEHHRPDFTLSAPEIVLAAISSVTDRIRLSTGVTVLSTADPVRVYQQFATLDQLSGGRAEIIAGRGAFTESFPLFGYDLRSYDLLFEEKLKLLLQIAAESPVTWQGRTRPPLENAEVTPRALQEPLPIWVGVGGTPQSAVRAGRLGAPMFVAIFTDPAPARGLVELYHRAAAGAGHDPATLRVASGGHMFVGRTSQGARDAFYPYYSEYLSLLPQFSGGMPREVYDQWIRAGLLVGSPQEVIDKIMRHRELLGISRYVGQFDVGGMPSGMIDKSLELFATEVAPVIRKETS</sequence>
<dbReference type="SUPFAM" id="SSF51679">
    <property type="entry name" value="Bacterial luciferase-like"/>
    <property type="match status" value="1"/>
</dbReference>
<name>A0ABQ4C1Q6_9ACTN</name>
<evidence type="ECO:0000313" key="4">
    <source>
        <dbReference type="EMBL" id="GIF56717.1"/>
    </source>
</evidence>
<evidence type="ECO:0000256" key="1">
    <source>
        <dbReference type="ARBA" id="ARBA00023002"/>
    </source>
</evidence>
<organism evidence="4 5">
    <name type="scientific">Asanoa iriomotensis</name>
    <dbReference type="NCBI Taxonomy" id="234613"/>
    <lineage>
        <taxon>Bacteria</taxon>
        <taxon>Bacillati</taxon>
        <taxon>Actinomycetota</taxon>
        <taxon>Actinomycetes</taxon>
        <taxon>Micromonosporales</taxon>
        <taxon>Micromonosporaceae</taxon>
        <taxon>Asanoa</taxon>
    </lineage>
</organism>
<keyword evidence="5" id="KW-1185">Reference proteome</keyword>
<dbReference type="EMBL" id="BONC01000017">
    <property type="protein sequence ID" value="GIF56717.1"/>
    <property type="molecule type" value="Genomic_DNA"/>
</dbReference>
<evidence type="ECO:0000313" key="5">
    <source>
        <dbReference type="Proteomes" id="UP000624325"/>
    </source>
</evidence>
<dbReference type="InterPro" id="IPR011251">
    <property type="entry name" value="Luciferase-like_dom"/>
</dbReference>
<dbReference type="PANTHER" id="PTHR30137">
    <property type="entry name" value="LUCIFERASE-LIKE MONOOXYGENASE"/>
    <property type="match status" value="1"/>
</dbReference>
<keyword evidence="2" id="KW-0503">Monooxygenase</keyword>
<dbReference type="PANTHER" id="PTHR30137:SF8">
    <property type="entry name" value="BLR5498 PROTEIN"/>
    <property type="match status" value="1"/>
</dbReference>
<dbReference type="InterPro" id="IPR036661">
    <property type="entry name" value="Luciferase-like_sf"/>
</dbReference>
<comment type="caution">
    <text evidence="4">The sequence shown here is derived from an EMBL/GenBank/DDBJ whole genome shotgun (WGS) entry which is preliminary data.</text>
</comment>
<dbReference type="InterPro" id="IPR050766">
    <property type="entry name" value="Bact_Lucif_Oxidored"/>
</dbReference>
<feature type="domain" description="Luciferase-like" evidence="3">
    <location>
        <begin position="14"/>
        <end position="305"/>
    </location>
</feature>